<dbReference type="SUPFAM" id="SSF74653">
    <property type="entry name" value="TolA/TonB C-terminal domain"/>
    <property type="match status" value="1"/>
</dbReference>
<evidence type="ECO:0000259" key="1">
    <source>
        <dbReference type="Pfam" id="PF03544"/>
    </source>
</evidence>
<dbReference type="InterPro" id="IPR037682">
    <property type="entry name" value="TonB_C"/>
</dbReference>
<dbReference type="RefSeq" id="WP_171226664.1">
    <property type="nucleotide sequence ID" value="NZ_CP053085.1"/>
</dbReference>
<dbReference type="Proteomes" id="UP000500938">
    <property type="component" value="Chromosome"/>
</dbReference>
<name>A0A6M4IY94_9BACT</name>
<accession>A0A6M4IY94</accession>
<dbReference type="Gene3D" id="3.30.1150.10">
    <property type="match status" value="1"/>
</dbReference>
<reference evidence="2 3" key="1">
    <citation type="submission" date="2020-05" db="EMBL/GenBank/DDBJ databases">
        <title>Complete genome sequence of Gemmatimonas greenlandica TET16.</title>
        <authorList>
            <person name="Zeng Y."/>
        </authorList>
    </citation>
    <scope>NUCLEOTIDE SEQUENCE [LARGE SCALE GENOMIC DNA]</scope>
    <source>
        <strain evidence="2 3">TET16</strain>
    </source>
</reference>
<gene>
    <name evidence="2" type="ORF">HKW67_17765</name>
</gene>
<dbReference type="GO" id="GO:0055085">
    <property type="term" value="P:transmembrane transport"/>
    <property type="evidence" value="ECO:0007669"/>
    <property type="project" value="InterPro"/>
</dbReference>
<evidence type="ECO:0000313" key="2">
    <source>
        <dbReference type="EMBL" id="QJR37231.1"/>
    </source>
</evidence>
<organism evidence="2 3">
    <name type="scientific">Gemmatimonas groenlandica</name>
    <dbReference type="NCBI Taxonomy" id="2732249"/>
    <lineage>
        <taxon>Bacteria</taxon>
        <taxon>Pseudomonadati</taxon>
        <taxon>Gemmatimonadota</taxon>
        <taxon>Gemmatimonadia</taxon>
        <taxon>Gemmatimonadales</taxon>
        <taxon>Gemmatimonadaceae</taxon>
        <taxon>Gemmatimonas</taxon>
    </lineage>
</organism>
<dbReference type="Pfam" id="PF03544">
    <property type="entry name" value="TonB_C"/>
    <property type="match status" value="1"/>
</dbReference>
<keyword evidence="3" id="KW-1185">Reference proteome</keyword>
<proteinExistence type="predicted"/>
<feature type="domain" description="TonB C-terminal" evidence="1">
    <location>
        <begin position="61"/>
        <end position="127"/>
    </location>
</feature>
<protein>
    <recommendedName>
        <fullName evidence="1">TonB C-terminal domain-containing protein</fullName>
    </recommendedName>
</protein>
<sequence>MIQTVAFMLAVAGIPVNGAERPCRGWTMIYADTTVDAKSSILTHTSKSGPAFPQELHKFSPGKVTATFVVDTTGRVMPASAEILSESHVEFGKSVCEFLTRATFQPALVNGRKMSVRISSAPFQFYLQR</sequence>
<dbReference type="AlphaFoldDB" id="A0A6M4IY94"/>
<dbReference type="KEGG" id="ggr:HKW67_17765"/>
<dbReference type="EMBL" id="CP053085">
    <property type="protein sequence ID" value="QJR37231.1"/>
    <property type="molecule type" value="Genomic_DNA"/>
</dbReference>
<evidence type="ECO:0000313" key="3">
    <source>
        <dbReference type="Proteomes" id="UP000500938"/>
    </source>
</evidence>